<proteinExistence type="predicted"/>
<protein>
    <submittedName>
        <fullName evidence="1">Uncharacterized protein</fullName>
    </submittedName>
</protein>
<organism evidence="1 2">
    <name type="scientific">Coleofasciculus chthonoplastes PCC 7420</name>
    <dbReference type="NCBI Taxonomy" id="118168"/>
    <lineage>
        <taxon>Bacteria</taxon>
        <taxon>Bacillati</taxon>
        <taxon>Cyanobacteriota</taxon>
        <taxon>Cyanophyceae</taxon>
        <taxon>Coleofasciculales</taxon>
        <taxon>Coleofasciculaceae</taxon>
        <taxon>Coleofasciculus</taxon>
    </lineage>
</organism>
<keyword evidence="2" id="KW-1185">Reference proteome</keyword>
<evidence type="ECO:0000313" key="2">
    <source>
        <dbReference type="Proteomes" id="UP000003835"/>
    </source>
</evidence>
<dbReference type="AlphaFoldDB" id="B4VSG3"/>
<accession>B4VSG3</accession>
<dbReference type="EMBL" id="DS989850">
    <property type="protein sequence ID" value="EDX75284.1"/>
    <property type="molecule type" value="Genomic_DNA"/>
</dbReference>
<evidence type="ECO:0000313" key="1">
    <source>
        <dbReference type="EMBL" id="EDX75284.1"/>
    </source>
</evidence>
<sequence>MIRERGTGNREQEIHNSLLKIYQSSAIADRQNQGYLRRTMTPELDVDFSAPIRILIVKTKPMGCMIRLNLFPLGRK</sequence>
<reference evidence="1 2" key="1">
    <citation type="submission" date="2008-07" db="EMBL/GenBank/DDBJ databases">
        <authorList>
            <person name="Tandeau de Marsac N."/>
            <person name="Ferriera S."/>
            <person name="Johnson J."/>
            <person name="Kravitz S."/>
            <person name="Beeson K."/>
            <person name="Sutton G."/>
            <person name="Rogers Y.-H."/>
            <person name="Friedman R."/>
            <person name="Frazier M."/>
            <person name="Venter J.C."/>
        </authorList>
    </citation>
    <scope>NUCLEOTIDE SEQUENCE [LARGE SCALE GENOMIC DNA]</scope>
    <source>
        <strain evidence="1 2">PCC 7420</strain>
    </source>
</reference>
<dbReference type="HOGENOM" id="CLU_2648255_0_0_3"/>
<name>B4VSG3_9CYAN</name>
<dbReference type="STRING" id="118168.MC7420_2288"/>
<gene>
    <name evidence="1" type="ORF">MC7420_2288</name>
</gene>
<dbReference type="Proteomes" id="UP000003835">
    <property type="component" value="Unassembled WGS sequence"/>
</dbReference>